<evidence type="ECO:0008006" key="3">
    <source>
        <dbReference type="Google" id="ProtNLM"/>
    </source>
</evidence>
<dbReference type="RefSeq" id="WP_197203606.1">
    <property type="nucleotide sequence ID" value="NZ_SJPL01000001.1"/>
</dbReference>
<proteinExistence type="predicted"/>
<evidence type="ECO:0000313" key="1">
    <source>
        <dbReference type="EMBL" id="TWT70218.1"/>
    </source>
</evidence>
<dbReference type="PANTHER" id="PTHR43818">
    <property type="entry name" value="BCDNA.GH03377"/>
    <property type="match status" value="1"/>
</dbReference>
<dbReference type="InterPro" id="IPR050463">
    <property type="entry name" value="Gfo/Idh/MocA_oxidrdct_glycsds"/>
</dbReference>
<dbReference type="AlphaFoldDB" id="A0A5C5Y5L6"/>
<comment type="caution">
    <text evidence="1">The sequence shown here is derived from an EMBL/GenBank/DDBJ whole genome shotgun (WGS) entry which is preliminary data.</text>
</comment>
<dbReference type="Gene3D" id="3.30.360.10">
    <property type="entry name" value="Dihydrodipicolinate Reductase, domain 2"/>
    <property type="match status" value="1"/>
</dbReference>
<dbReference type="Proteomes" id="UP000317238">
    <property type="component" value="Unassembled WGS sequence"/>
</dbReference>
<dbReference type="SUPFAM" id="SSF55347">
    <property type="entry name" value="Glyceraldehyde-3-phosphate dehydrogenase-like, C-terminal domain"/>
    <property type="match status" value="1"/>
</dbReference>
<organism evidence="1 2">
    <name type="scientific">Crateriforma conspicua</name>
    <dbReference type="NCBI Taxonomy" id="2527996"/>
    <lineage>
        <taxon>Bacteria</taxon>
        <taxon>Pseudomonadati</taxon>
        <taxon>Planctomycetota</taxon>
        <taxon>Planctomycetia</taxon>
        <taxon>Planctomycetales</taxon>
        <taxon>Planctomycetaceae</taxon>
        <taxon>Crateriforma</taxon>
    </lineage>
</organism>
<dbReference type="EMBL" id="SJPL01000001">
    <property type="protein sequence ID" value="TWT70218.1"/>
    <property type="molecule type" value="Genomic_DNA"/>
</dbReference>
<name>A0A5C5Y5L6_9PLAN</name>
<evidence type="ECO:0000313" key="2">
    <source>
        <dbReference type="Proteomes" id="UP000317238"/>
    </source>
</evidence>
<accession>A0A5C5Y5L6</accession>
<reference evidence="1 2" key="1">
    <citation type="submission" date="2019-02" db="EMBL/GenBank/DDBJ databases">
        <title>Deep-cultivation of Planctomycetes and their phenomic and genomic characterization uncovers novel biology.</title>
        <authorList>
            <person name="Wiegand S."/>
            <person name="Jogler M."/>
            <person name="Boedeker C."/>
            <person name="Pinto D."/>
            <person name="Vollmers J."/>
            <person name="Rivas-Marin E."/>
            <person name="Kohn T."/>
            <person name="Peeters S.H."/>
            <person name="Heuer A."/>
            <person name="Rast P."/>
            <person name="Oberbeckmann S."/>
            <person name="Bunk B."/>
            <person name="Jeske O."/>
            <person name="Meyerdierks A."/>
            <person name="Storesund J.E."/>
            <person name="Kallscheuer N."/>
            <person name="Luecker S."/>
            <person name="Lage O.M."/>
            <person name="Pohl T."/>
            <person name="Merkel B.J."/>
            <person name="Hornburger P."/>
            <person name="Mueller R.-W."/>
            <person name="Bruemmer F."/>
            <person name="Labrenz M."/>
            <person name="Spormann A.M."/>
            <person name="Op Den Camp H."/>
            <person name="Overmann J."/>
            <person name="Amann R."/>
            <person name="Jetten M.S.M."/>
            <person name="Mascher T."/>
            <person name="Medema M.H."/>
            <person name="Devos D.P."/>
            <person name="Kaster A.-K."/>
            <person name="Ovreas L."/>
            <person name="Rohde M."/>
            <person name="Galperin M.Y."/>
            <person name="Jogler C."/>
        </authorList>
    </citation>
    <scope>NUCLEOTIDE SEQUENCE [LARGE SCALE GENOMIC DNA]</scope>
    <source>
        <strain evidence="1 2">Pan14r</strain>
    </source>
</reference>
<sequence length="176" mass="19437">MDVARWGLQVDYPIQVTAGGGKYRHDDDQETPDTMMVTYDFPDQKSITWEGLSWSPLGPHDSQFGISLHGTEGSIVIRGGGYVQYDMKGQEVATGAGAAGDQDHFDDFLMGVREHRRTNSDIEGAHKSTLLCHLGNIAYRTSGTLKTNGSNGHLVQNAEAESYWSREYAKGWEPKV</sequence>
<protein>
    <recommendedName>
        <fullName evidence="3">Gfo/Idh/MocA-like oxidoreductase bacterial type C-terminal domain-containing protein</fullName>
    </recommendedName>
</protein>
<keyword evidence="2" id="KW-1185">Reference proteome</keyword>
<gene>
    <name evidence="1" type="ORF">Pan14r_25190</name>
</gene>
<dbReference type="PANTHER" id="PTHR43818:SF5">
    <property type="entry name" value="OXIDOREDUCTASE FAMILY PROTEIN"/>
    <property type="match status" value="1"/>
</dbReference>